<evidence type="ECO:0000313" key="3">
    <source>
        <dbReference type="EMBL" id="GGY37525.1"/>
    </source>
</evidence>
<evidence type="ECO:0000256" key="1">
    <source>
        <dbReference type="SAM" id="MobiDB-lite"/>
    </source>
</evidence>
<feature type="region of interest" description="Disordered" evidence="1">
    <location>
        <begin position="26"/>
        <end position="130"/>
    </location>
</feature>
<comment type="caution">
    <text evidence="3">The sequence shown here is derived from an EMBL/GenBank/DDBJ whole genome shotgun (WGS) entry which is preliminary data.</text>
</comment>
<dbReference type="PROSITE" id="PS51318">
    <property type="entry name" value="TAT"/>
    <property type="match status" value="1"/>
</dbReference>
<accession>A0ABQ3AA00</accession>
<keyword evidence="4" id="KW-1185">Reference proteome</keyword>
<proteinExistence type="predicted"/>
<keyword evidence="2" id="KW-0732">Signal</keyword>
<reference evidence="4" key="1">
    <citation type="journal article" date="2019" name="Int. J. Syst. Evol. Microbiol.">
        <title>The Global Catalogue of Microorganisms (GCM) 10K type strain sequencing project: providing services to taxonomists for standard genome sequencing and annotation.</title>
        <authorList>
            <consortium name="The Broad Institute Genomics Platform"/>
            <consortium name="The Broad Institute Genome Sequencing Center for Infectious Disease"/>
            <person name="Wu L."/>
            <person name="Ma J."/>
        </authorList>
    </citation>
    <scope>NUCLEOTIDE SEQUENCE [LARGE SCALE GENOMIC DNA]</scope>
    <source>
        <strain evidence="4">JCM 4594</strain>
    </source>
</reference>
<feature type="compositionally biased region" description="Low complexity" evidence="1">
    <location>
        <begin position="31"/>
        <end position="43"/>
    </location>
</feature>
<dbReference type="EMBL" id="BMUU01000005">
    <property type="protein sequence ID" value="GGY37525.1"/>
    <property type="molecule type" value="Genomic_DNA"/>
</dbReference>
<protein>
    <recommendedName>
        <fullName evidence="5">Histidine phosphatase family protein</fullName>
    </recommendedName>
</protein>
<dbReference type="InterPro" id="IPR006311">
    <property type="entry name" value="TAT_signal"/>
</dbReference>
<evidence type="ECO:0000313" key="4">
    <source>
        <dbReference type="Proteomes" id="UP000600946"/>
    </source>
</evidence>
<name>A0ABQ3AA00_9ACTN</name>
<organism evidence="3 4">
    <name type="scientific">Streptomyces xanthochromogenes</name>
    <dbReference type="NCBI Taxonomy" id="67384"/>
    <lineage>
        <taxon>Bacteria</taxon>
        <taxon>Bacillati</taxon>
        <taxon>Actinomycetota</taxon>
        <taxon>Actinomycetes</taxon>
        <taxon>Kitasatosporales</taxon>
        <taxon>Streptomycetaceae</taxon>
        <taxon>Streptomyces</taxon>
    </lineage>
</organism>
<feature type="compositionally biased region" description="Low complexity" evidence="1">
    <location>
        <begin position="97"/>
        <end position="130"/>
    </location>
</feature>
<evidence type="ECO:0008006" key="5">
    <source>
        <dbReference type="Google" id="ProtNLM"/>
    </source>
</evidence>
<evidence type="ECO:0000256" key="2">
    <source>
        <dbReference type="SAM" id="SignalP"/>
    </source>
</evidence>
<dbReference type="Proteomes" id="UP000600946">
    <property type="component" value="Unassembled WGS sequence"/>
</dbReference>
<feature type="signal peptide" evidence="2">
    <location>
        <begin position="1"/>
        <end position="25"/>
    </location>
</feature>
<feature type="compositionally biased region" description="Basic and acidic residues" evidence="1">
    <location>
        <begin position="72"/>
        <end position="90"/>
    </location>
</feature>
<gene>
    <name evidence="3" type="ORF">GCM10010326_34410</name>
</gene>
<dbReference type="PROSITE" id="PS51257">
    <property type="entry name" value="PROKAR_LIPOPROTEIN"/>
    <property type="match status" value="1"/>
</dbReference>
<sequence>MSRASDRPSRRAVLLSLALATPLVAAGCGGSSNKQSASASTSGAPPDSGRDATIMIIRHGEKPSSGDPGFDETGKQDKKSLTRQGWERSHALPRLFARTTSTAGSAGSAGSASSAGSTGSARSASTAGSAGLPRPLALYAAADKGPHAGAHRMRQTVTPLGAALHVQVNTEFAEGEEKELAAAALAAASPVLICWEHSKIPAIVEALGAAQVAAVPEEWPDRFDLVWMFTRRAGTWTFQPIPQHLLPSDA</sequence>
<feature type="chain" id="PRO_5045912997" description="Histidine phosphatase family protein" evidence="2">
    <location>
        <begin position="26"/>
        <end position="250"/>
    </location>
</feature>